<dbReference type="OrthoDB" id="5355583at2759"/>
<sequence length="106" mass="12199">LELISVNVERFIFIVEVKRSLGQGLKQCLLAMKDMQEINGEGTVYGFVTTGEQWQMLEYDGVSFSKTDAMITVFDSMETEQEKWLEENSILVECMNYALSNERLVE</sequence>
<reference evidence="1 2" key="1">
    <citation type="journal article" date="2018" name="Nat. Ecol. Evol.">
        <title>Pezizomycetes genomes reveal the molecular basis of ectomycorrhizal truffle lifestyle.</title>
        <authorList>
            <person name="Murat C."/>
            <person name="Payen T."/>
            <person name="Noel B."/>
            <person name="Kuo A."/>
            <person name="Morin E."/>
            <person name="Chen J."/>
            <person name="Kohler A."/>
            <person name="Krizsan K."/>
            <person name="Balestrini R."/>
            <person name="Da Silva C."/>
            <person name="Montanini B."/>
            <person name="Hainaut M."/>
            <person name="Levati E."/>
            <person name="Barry K.W."/>
            <person name="Belfiori B."/>
            <person name="Cichocki N."/>
            <person name="Clum A."/>
            <person name="Dockter R.B."/>
            <person name="Fauchery L."/>
            <person name="Guy J."/>
            <person name="Iotti M."/>
            <person name="Le Tacon F."/>
            <person name="Lindquist E.A."/>
            <person name="Lipzen A."/>
            <person name="Malagnac F."/>
            <person name="Mello A."/>
            <person name="Molinier V."/>
            <person name="Miyauchi S."/>
            <person name="Poulain J."/>
            <person name="Riccioni C."/>
            <person name="Rubini A."/>
            <person name="Sitrit Y."/>
            <person name="Splivallo R."/>
            <person name="Traeger S."/>
            <person name="Wang M."/>
            <person name="Zifcakova L."/>
            <person name="Wipf D."/>
            <person name="Zambonelli A."/>
            <person name="Paolocci F."/>
            <person name="Nowrousian M."/>
            <person name="Ottonello S."/>
            <person name="Baldrian P."/>
            <person name="Spatafora J.W."/>
            <person name="Henrissat B."/>
            <person name="Nagy L.G."/>
            <person name="Aury J.M."/>
            <person name="Wincker P."/>
            <person name="Grigoriev I.V."/>
            <person name="Bonfante P."/>
            <person name="Martin F.M."/>
        </authorList>
    </citation>
    <scope>NUCLEOTIDE SEQUENCE [LARGE SCALE GENOMIC DNA]</scope>
    <source>
        <strain evidence="1 2">120613-1</strain>
    </source>
</reference>
<gene>
    <name evidence="1" type="ORF">L873DRAFT_1651080</name>
</gene>
<organism evidence="1 2">
    <name type="scientific">Choiromyces venosus 120613-1</name>
    <dbReference type="NCBI Taxonomy" id="1336337"/>
    <lineage>
        <taxon>Eukaryota</taxon>
        <taxon>Fungi</taxon>
        <taxon>Dikarya</taxon>
        <taxon>Ascomycota</taxon>
        <taxon>Pezizomycotina</taxon>
        <taxon>Pezizomycetes</taxon>
        <taxon>Pezizales</taxon>
        <taxon>Tuberaceae</taxon>
        <taxon>Choiromyces</taxon>
    </lineage>
</organism>
<name>A0A3N4JPC6_9PEZI</name>
<dbReference type="EMBL" id="ML120382">
    <property type="protein sequence ID" value="RPB00103.1"/>
    <property type="molecule type" value="Genomic_DNA"/>
</dbReference>
<dbReference type="AlphaFoldDB" id="A0A3N4JPC6"/>
<dbReference type="Proteomes" id="UP000276215">
    <property type="component" value="Unassembled WGS sequence"/>
</dbReference>
<feature type="non-terminal residue" evidence="1">
    <location>
        <position position="1"/>
    </location>
</feature>
<accession>A0A3N4JPC6</accession>
<feature type="non-terminal residue" evidence="1">
    <location>
        <position position="106"/>
    </location>
</feature>
<evidence type="ECO:0000313" key="2">
    <source>
        <dbReference type="Proteomes" id="UP000276215"/>
    </source>
</evidence>
<proteinExistence type="predicted"/>
<keyword evidence="2" id="KW-1185">Reference proteome</keyword>
<protein>
    <submittedName>
        <fullName evidence="1">Uncharacterized protein</fullName>
    </submittedName>
</protein>
<evidence type="ECO:0000313" key="1">
    <source>
        <dbReference type="EMBL" id="RPB00103.1"/>
    </source>
</evidence>